<keyword evidence="2" id="KW-1185">Reference proteome</keyword>
<evidence type="ECO:0000313" key="1">
    <source>
        <dbReference type="EMBL" id="MBP2183212.1"/>
    </source>
</evidence>
<dbReference type="EMBL" id="JAGGMS010000001">
    <property type="protein sequence ID" value="MBP2183212.1"/>
    <property type="molecule type" value="Genomic_DNA"/>
</dbReference>
<gene>
    <name evidence="1" type="ORF">JOM49_004738</name>
</gene>
<comment type="caution">
    <text evidence="1">The sequence shown here is derived from an EMBL/GenBank/DDBJ whole genome shotgun (WGS) entry which is preliminary data.</text>
</comment>
<sequence length="73" mass="7603">MTEDRKVIVSIADEELSSIPAVVSALEEAGLTVDAVLEPIGTVTGSIGSGDVAALQDVPGVRDVELQRDVDQR</sequence>
<reference evidence="1 2" key="1">
    <citation type="submission" date="2021-03" db="EMBL/GenBank/DDBJ databases">
        <title>Sequencing the genomes of 1000 actinobacteria strains.</title>
        <authorList>
            <person name="Klenk H.-P."/>
        </authorList>
    </citation>
    <scope>NUCLEOTIDE SEQUENCE [LARGE SCALE GENOMIC DNA]</scope>
    <source>
        <strain evidence="1 2">DSM 45510</strain>
    </source>
</reference>
<dbReference type="Proteomes" id="UP000741013">
    <property type="component" value="Unassembled WGS sequence"/>
</dbReference>
<protein>
    <recommendedName>
        <fullName evidence="3">Ketohydroxyglutarate aldolase</fullName>
    </recommendedName>
</protein>
<name>A0ABS4PUV5_9PSEU</name>
<evidence type="ECO:0008006" key="3">
    <source>
        <dbReference type="Google" id="ProtNLM"/>
    </source>
</evidence>
<dbReference type="RefSeq" id="WP_209666413.1">
    <property type="nucleotide sequence ID" value="NZ_JAGGMS010000001.1"/>
</dbReference>
<organism evidence="1 2">
    <name type="scientific">Amycolatopsis magusensis</name>
    <dbReference type="NCBI Taxonomy" id="882444"/>
    <lineage>
        <taxon>Bacteria</taxon>
        <taxon>Bacillati</taxon>
        <taxon>Actinomycetota</taxon>
        <taxon>Actinomycetes</taxon>
        <taxon>Pseudonocardiales</taxon>
        <taxon>Pseudonocardiaceae</taxon>
        <taxon>Amycolatopsis</taxon>
    </lineage>
</organism>
<proteinExistence type="predicted"/>
<accession>A0ABS4PUV5</accession>
<evidence type="ECO:0000313" key="2">
    <source>
        <dbReference type="Proteomes" id="UP000741013"/>
    </source>
</evidence>